<dbReference type="InterPro" id="IPR055438">
    <property type="entry name" value="AstE_AspA_cat"/>
</dbReference>
<organism evidence="6 7">
    <name type="scientific">Neolewinella antarctica</name>
    <dbReference type="NCBI Taxonomy" id="442734"/>
    <lineage>
        <taxon>Bacteria</taxon>
        <taxon>Pseudomonadati</taxon>
        <taxon>Bacteroidota</taxon>
        <taxon>Saprospiria</taxon>
        <taxon>Saprospirales</taxon>
        <taxon>Lewinellaceae</taxon>
        <taxon>Neolewinella</taxon>
    </lineage>
</organism>
<gene>
    <name evidence="6" type="ORF">GGR27_000341</name>
</gene>
<keyword evidence="7" id="KW-1185">Reference proteome</keyword>
<dbReference type="RefSeq" id="WP_168035663.1">
    <property type="nucleotide sequence ID" value="NZ_JAATJH010000001.1"/>
</dbReference>
<feature type="domain" description="Succinylglutamate desuccinylase/Aspartoacylase catalytic" evidence="5">
    <location>
        <begin position="47"/>
        <end position="227"/>
    </location>
</feature>
<evidence type="ECO:0000259" key="5">
    <source>
        <dbReference type="Pfam" id="PF24827"/>
    </source>
</evidence>
<comment type="caution">
    <text evidence="6">The sequence shown here is derived from an EMBL/GenBank/DDBJ whole genome shotgun (WGS) entry which is preliminary data.</text>
</comment>
<sequence length="333" mass="35708">MSDIQPLMIAGGEFFPGQSGEVEIVAGQLPSGNKVSILAHVFRAYTPGPTVLFLAGIHGDEINGVEIVRRCLDQDIFKNLITGTVIAVPLLNVYGFNNLSRNVHDGKDVNRSFPGTQKGSLASRIAYGLSKNILPHADLVVDFHTGGRGTYNYPQIRYNTDDARAGAAARSFGAPLILSNRPPAKSLRRSAFKHLDLPVLTYEGGENMRYDALSIDVGIAGVKRLLQTQGMLADTPQDKLKPPVLVTASVWVRAGRAGLFQWSKKSGFPVRKGEPLGVIADPRGKLPPKRVLCPRDGFMIGHANAAVVSQGDALFHIGYVTPPPAEAGVAAKE</sequence>
<reference evidence="6 7" key="1">
    <citation type="submission" date="2020-03" db="EMBL/GenBank/DDBJ databases">
        <title>Genomic Encyclopedia of Type Strains, Phase IV (KMG-IV): sequencing the most valuable type-strain genomes for metagenomic binning, comparative biology and taxonomic classification.</title>
        <authorList>
            <person name="Goeker M."/>
        </authorList>
    </citation>
    <scope>NUCLEOTIDE SEQUENCE [LARGE SCALE GENOMIC DNA]</scope>
    <source>
        <strain evidence="6 7">DSM 105096</strain>
    </source>
</reference>
<keyword evidence="3" id="KW-0378">Hydrolase</keyword>
<dbReference type="InterPro" id="IPR053138">
    <property type="entry name" value="N-alpha-Ac-DABA_deacetylase"/>
</dbReference>
<proteinExistence type="predicted"/>
<dbReference type="Proteomes" id="UP000770785">
    <property type="component" value="Unassembled WGS sequence"/>
</dbReference>
<dbReference type="PANTHER" id="PTHR37326:SF2">
    <property type="entry name" value="SUCCINYLGLUTAMATE DESUCCINYLASE_ASPARTOACYLASE FAMILY PROTEIN"/>
    <property type="match status" value="1"/>
</dbReference>
<evidence type="ECO:0000313" key="6">
    <source>
        <dbReference type="EMBL" id="NJC24860.1"/>
    </source>
</evidence>
<dbReference type="InterPro" id="IPR043795">
    <property type="entry name" value="N-alpha-Ac-DABA-like"/>
</dbReference>
<accession>A0ABX0X727</accession>
<dbReference type="PIRSF" id="PIRSF039012">
    <property type="entry name" value="ASP"/>
    <property type="match status" value="1"/>
</dbReference>
<comment type="cofactor">
    <cofactor evidence="1">
        <name>Zn(2+)</name>
        <dbReference type="ChEBI" id="CHEBI:29105"/>
    </cofactor>
</comment>
<evidence type="ECO:0000256" key="4">
    <source>
        <dbReference type="ARBA" id="ARBA00022833"/>
    </source>
</evidence>
<dbReference type="SUPFAM" id="SSF53187">
    <property type="entry name" value="Zn-dependent exopeptidases"/>
    <property type="match status" value="1"/>
</dbReference>
<protein>
    <recommendedName>
        <fullName evidence="5">Succinylglutamate desuccinylase/Aspartoacylase catalytic domain-containing protein</fullName>
    </recommendedName>
</protein>
<evidence type="ECO:0000256" key="3">
    <source>
        <dbReference type="ARBA" id="ARBA00022801"/>
    </source>
</evidence>
<evidence type="ECO:0000256" key="1">
    <source>
        <dbReference type="ARBA" id="ARBA00001947"/>
    </source>
</evidence>
<dbReference type="Pfam" id="PF24827">
    <property type="entry name" value="AstE_AspA_cat"/>
    <property type="match status" value="1"/>
</dbReference>
<keyword evidence="2" id="KW-0479">Metal-binding</keyword>
<dbReference type="CDD" id="cd06251">
    <property type="entry name" value="M14_ASTE_ASPA-like"/>
    <property type="match status" value="1"/>
</dbReference>
<dbReference type="Gene3D" id="3.40.630.10">
    <property type="entry name" value="Zn peptidases"/>
    <property type="match status" value="1"/>
</dbReference>
<name>A0ABX0X727_9BACT</name>
<evidence type="ECO:0000256" key="2">
    <source>
        <dbReference type="ARBA" id="ARBA00022723"/>
    </source>
</evidence>
<keyword evidence="4" id="KW-0862">Zinc</keyword>
<dbReference type="EMBL" id="JAATJH010000001">
    <property type="protein sequence ID" value="NJC24860.1"/>
    <property type="molecule type" value="Genomic_DNA"/>
</dbReference>
<dbReference type="PANTHER" id="PTHR37326">
    <property type="entry name" value="BLL3975 PROTEIN"/>
    <property type="match status" value="1"/>
</dbReference>
<evidence type="ECO:0000313" key="7">
    <source>
        <dbReference type="Proteomes" id="UP000770785"/>
    </source>
</evidence>